<accession>A0A1W9RZT6</accession>
<dbReference type="Pfam" id="PF00639">
    <property type="entry name" value="Rotamase"/>
    <property type="match status" value="1"/>
</dbReference>
<dbReference type="PROSITE" id="PS50198">
    <property type="entry name" value="PPIC_PPIASE_2"/>
    <property type="match status" value="2"/>
</dbReference>
<comment type="caution">
    <text evidence="3">The sequence shown here is derived from an EMBL/GenBank/DDBJ whole genome shotgun (WGS) entry which is preliminary data.</text>
</comment>
<dbReference type="EMBL" id="NATQ01000102">
    <property type="protein sequence ID" value="OQX90098.1"/>
    <property type="molecule type" value="Genomic_DNA"/>
</dbReference>
<evidence type="ECO:0000259" key="2">
    <source>
        <dbReference type="PROSITE" id="PS50198"/>
    </source>
</evidence>
<dbReference type="GO" id="GO:0003755">
    <property type="term" value="F:peptidyl-prolyl cis-trans isomerase activity"/>
    <property type="evidence" value="ECO:0007669"/>
    <property type="project" value="UniProtKB-KW"/>
</dbReference>
<dbReference type="Proteomes" id="UP000192611">
    <property type="component" value="Unassembled WGS sequence"/>
</dbReference>
<dbReference type="InterPro" id="IPR000297">
    <property type="entry name" value="PPIase_PpiC"/>
</dbReference>
<keyword evidence="1" id="KW-0413">Isomerase</keyword>
<keyword evidence="1" id="KW-0697">Rotamase</keyword>
<feature type="domain" description="PpiC" evidence="2">
    <location>
        <begin position="181"/>
        <end position="280"/>
    </location>
</feature>
<evidence type="ECO:0000313" key="4">
    <source>
        <dbReference type="Proteomes" id="UP000192611"/>
    </source>
</evidence>
<organism evidence="3 4">
    <name type="scientific">Candidatus Coatesbacteria bacterium 4484_99</name>
    <dbReference type="NCBI Taxonomy" id="1970774"/>
    <lineage>
        <taxon>Bacteria</taxon>
        <taxon>Candidatus Coatesiibacteriota</taxon>
    </lineage>
</organism>
<dbReference type="Gene3D" id="3.10.50.40">
    <property type="match status" value="1"/>
</dbReference>
<protein>
    <recommendedName>
        <fullName evidence="2">PpiC domain-containing protein</fullName>
    </recommendedName>
</protein>
<dbReference type="PANTHER" id="PTHR47245:SF2">
    <property type="entry name" value="PEPTIDYL-PROLYL CIS-TRANS ISOMERASE HP_0175-RELATED"/>
    <property type="match status" value="1"/>
</dbReference>
<dbReference type="SUPFAM" id="SSF54534">
    <property type="entry name" value="FKBP-like"/>
    <property type="match status" value="1"/>
</dbReference>
<dbReference type="AlphaFoldDB" id="A0A1W9RZT6"/>
<feature type="non-terminal residue" evidence="3">
    <location>
        <position position="381"/>
    </location>
</feature>
<dbReference type="InterPro" id="IPR050245">
    <property type="entry name" value="PrsA_foldase"/>
</dbReference>
<sequence length="381" mass="43895">MIMKHLITTIICTIILSMGGNVFSTTLIDATVAIVNDEIILFSELQEQIYIESIYRGITGLTASEYQKLAGEILENMIDSILLRQKAEEENIFISAEEVENYLQLQFEQFKSNFVSDEDYLNYLQEMGMNEYELKKEIKKQIEGDLLIKKYLSMKVLPEINIGEADIRDFYKENKEQLIEPVKVSINGVFIYKLPSESKIEETISRMEAIRKRAMSGEDFGELAKKYSEFPDAKNGGFIDFFPRGTYLTEFEDVAFALEVGEISEPFYTPYGIELVKLEARKANEISVRHIVLKLKLTEQDLHCLSKNIEYIRTQLEQDKTPQEIIESAPYEQFKMEAVVLDEANLMEIEQIYPTVSAEIENMKEGDVSLPIELTDGYFIL</sequence>
<dbReference type="Pfam" id="PF13624">
    <property type="entry name" value="SurA_N_3"/>
    <property type="match status" value="1"/>
</dbReference>
<evidence type="ECO:0000313" key="3">
    <source>
        <dbReference type="EMBL" id="OQX90098.1"/>
    </source>
</evidence>
<dbReference type="InterPro" id="IPR027304">
    <property type="entry name" value="Trigger_fact/SurA_dom_sf"/>
</dbReference>
<dbReference type="SUPFAM" id="SSF109998">
    <property type="entry name" value="Triger factor/SurA peptide-binding domain-like"/>
    <property type="match status" value="1"/>
</dbReference>
<dbReference type="InterPro" id="IPR046357">
    <property type="entry name" value="PPIase_dom_sf"/>
</dbReference>
<feature type="domain" description="PpiC" evidence="2">
    <location>
        <begin position="283"/>
        <end position="381"/>
    </location>
</feature>
<name>A0A1W9RZT6_9BACT</name>
<proteinExistence type="predicted"/>
<dbReference type="Gene3D" id="1.10.4030.10">
    <property type="entry name" value="Porin chaperone SurA, peptide-binding domain"/>
    <property type="match status" value="1"/>
</dbReference>
<gene>
    <name evidence="3" type="ORF">B6D57_04880</name>
</gene>
<evidence type="ECO:0000256" key="1">
    <source>
        <dbReference type="PROSITE-ProRule" id="PRU00278"/>
    </source>
</evidence>
<dbReference type="PANTHER" id="PTHR47245">
    <property type="entry name" value="PEPTIDYLPROLYL ISOMERASE"/>
    <property type="match status" value="1"/>
</dbReference>
<reference evidence="4" key="1">
    <citation type="submission" date="2017-03" db="EMBL/GenBank/DDBJ databases">
        <title>Novel pathways for hydrocarbon cycling and metabolic interdependencies in hydrothermal sediment communities.</title>
        <authorList>
            <person name="Dombrowski N."/>
            <person name="Seitz K."/>
            <person name="Teske A."/>
            <person name="Baker B."/>
        </authorList>
    </citation>
    <scope>NUCLEOTIDE SEQUENCE [LARGE SCALE GENOMIC DNA]</scope>
</reference>